<reference evidence="1 2" key="1">
    <citation type="submission" date="2019-03" db="EMBL/GenBank/DDBJ databases">
        <title>Nematode-trapping fungi genome.</title>
        <authorList>
            <person name="Vidal-Diez De Ulzurrun G."/>
        </authorList>
    </citation>
    <scope>NUCLEOTIDE SEQUENCE [LARGE SCALE GENOMIC DNA]</scope>
    <source>
        <strain evidence="1 2">TWF154</strain>
    </source>
</reference>
<dbReference type="Proteomes" id="UP000297595">
    <property type="component" value="Unassembled WGS sequence"/>
</dbReference>
<accession>A0A8H2EC26</accession>
<sequence>MMNVAKSERFSGTVNACCSNNLNYIDKNIDLDYRPLKSALVLARKQNPMQFPDIALRDTSSGLRRIVDFNTNINPSFRAIKNILPTNPDTMKACFIFTLALTAAVTASPIERANLEKRGCPVGTPGYSYCSQGCQSKYSITAPCVPATCQLLSLYLANCYQCCISTCGLC</sequence>
<dbReference type="EMBL" id="SOZJ01000001">
    <property type="protein sequence ID" value="TGJ75274.1"/>
    <property type="molecule type" value="Genomic_DNA"/>
</dbReference>
<protein>
    <submittedName>
        <fullName evidence="1">Uncharacterized protein</fullName>
    </submittedName>
</protein>
<name>A0A8H2EC26_ORBOL</name>
<evidence type="ECO:0000313" key="1">
    <source>
        <dbReference type="EMBL" id="TGJ75274.1"/>
    </source>
</evidence>
<evidence type="ECO:0000313" key="2">
    <source>
        <dbReference type="Proteomes" id="UP000297595"/>
    </source>
</evidence>
<organism evidence="1 2">
    <name type="scientific">Orbilia oligospora</name>
    <name type="common">Nematode-trapping fungus</name>
    <name type="synonym">Arthrobotrys oligospora</name>
    <dbReference type="NCBI Taxonomy" id="2813651"/>
    <lineage>
        <taxon>Eukaryota</taxon>
        <taxon>Fungi</taxon>
        <taxon>Dikarya</taxon>
        <taxon>Ascomycota</taxon>
        <taxon>Pezizomycotina</taxon>
        <taxon>Orbiliomycetes</taxon>
        <taxon>Orbiliales</taxon>
        <taxon>Orbiliaceae</taxon>
        <taxon>Orbilia</taxon>
    </lineage>
</organism>
<proteinExistence type="predicted"/>
<gene>
    <name evidence="1" type="ORF">EYR41_002212</name>
</gene>
<comment type="caution">
    <text evidence="1">The sequence shown here is derived from an EMBL/GenBank/DDBJ whole genome shotgun (WGS) entry which is preliminary data.</text>
</comment>
<dbReference type="AlphaFoldDB" id="A0A8H2EC26"/>